<evidence type="ECO:0000259" key="3">
    <source>
        <dbReference type="Pfam" id="PF02769"/>
    </source>
</evidence>
<proteinExistence type="inferred from homology"/>
<dbReference type="SUPFAM" id="SSF55326">
    <property type="entry name" value="PurM N-terminal domain-like"/>
    <property type="match status" value="1"/>
</dbReference>
<dbReference type="SUPFAM" id="SSF56042">
    <property type="entry name" value="PurM C-terminal domain-like"/>
    <property type="match status" value="1"/>
</dbReference>
<comment type="similarity">
    <text evidence="1">Belongs to the HypE family.</text>
</comment>
<dbReference type="InterPro" id="IPR016188">
    <property type="entry name" value="PurM-like_N"/>
</dbReference>
<dbReference type="InterPro" id="IPR010918">
    <property type="entry name" value="PurM-like_C_dom"/>
</dbReference>
<dbReference type="Gene3D" id="3.30.1330.10">
    <property type="entry name" value="PurM-like, N-terminal domain"/>
    <property type="match status" value="1"/>
</dbReference>
<evidence type="ECO:0000259" key="2">
    <source>
        <dbReference type="Pfam" id="PF00586"/>
    </source>
</evidence>
<gene>
    <name evidence="4" type="ORF">MNBD_BACTEROID07-1684</name>
</gene>
<dbReference type="Pfam" id="PF00586">
    <property type="entry name" value="AIRS"/>
    <property type="match status" value="1"/>
</dbReference>
<dbReference type="PANTHER" id="PTHR30303">
    <property type="entry name" value="HYDROGENASE ISOENZYMES FORMATION PROTEIN HYPE"/>
    <property type="match status" value="1"/>
</dbReference>
<feature type="domain" description="PurM-like N-terminal" evidence="2">
    <location>
        <begin position="38"/>
        <end position="150"/>
    </location>
</feature>
<feature type="domain" description="PurM-like C-terminal" evidence="3">
    <location>
        <begin position="164"/>
        <end position="314"/>
    </location>
</feature>
<evidence type="ECO:0000256" key="1">
    <source>
        <dbReference type="ARBA" id="ARBA00006243"/>
    </source>
</evidence>
<accession>A0A3B0U755</accession>
<organism evidence="4">
    <name type="scientific">hydrothermal vent metagenome</name>
    <dbReference type="NCBI Taxonomy" id="652676"/>
    <lineage>
        <taxon>unclassified sequences</taxon>
        <taxon>metagenomes</taxon>
        <taxon>ecological metagenomes</taxon>
    </lineage>
</organism>
<dbReference type="PANTHER" id="PTHR30303:SF0">
    <property type="entry name" value="CARBAMOYL DEHYDRATASE HYPE"/>
    <property type="match status" value="1"/>
</dbReference>
<dbReference type="InterPro" id="IPR011854">
    <property type="entry name" value="HypE"/>
</dbReference>
<dbReference type="Gene3D" id="3.90.650.10">
    <property type="entry name" value="PurM-like C-terminal domain"/>
    <property type="match status" value="1"/>
</dbReference>
<sequence length="338" mass="36236">MKDDKILMGHGSGGIMTHELIEDMFVRYFDNPVLAQQGDSALLNLSGQNLAFTTDSFVVDPIFFPGGNIGKLAVAGTVNDLAVSGAVPRYLSVGFILEEGFPLGDLENIVKSMAKEAHGAGVFIATGDTKVVEKGKCDKIFINTSGVGEVRDKFLAISSGRKIKPGDKIIVNGGIAEHGMAIMAARNEMNISTPVLSDCACLNGLIASALEVSENIRFMRDATRGGLGTVLSELVQKKNFGIRIDEQKLVIEDAVRGICELLGFDPLYVANEGKVIMVVPAEDVPQVIEAMKRQPYGEKAAVIGEITNEHSGKAWLETSVGGKRRIEMLSGQQLPRIC</sequence>
<dbReference type="CDD" id="cd02197">
    <property type="entry name" value="HypE"/>
    <property type="match status" value="1"/>
</dbReference>
<dbReference type="AlphaFoldDB" id="A0A3B0U755"/>
<dbReference type="NCBIfam" id="TIGR02124">
    <property type="entry name" value="hypE"/>
    <property type="match status" value="1"/>
</dbReference>
<dbReference type="EMBL" id="UOET01000053">
    <property type="protein sequence ID" value="VAW26725.1"/>
    <property type="molecule type" value="Genomic_DNA"/>
</dbReference>
<name>A0A3B0U755_9ZZZZ</name>
<protein>
    <submittedName>
        <fullName evidence="4">[NiFe] hydrogenase metallocenter assembly protein HypE</fullName>
    </submittedName>
</protein>
<dbReference type="GO" id="GO:0051604">
    <property type="term" value="P:protein maturation"/>
    <property type="evidence" value="ECO:0007669"/>
    <property type="project" value="TreeGrafter"/>
</dbReference>
<dbReference type="PIRSF" id="PIRSF005644">
    <property type="entry name" value="Hdrgns_mtr_HypE"/>
    <property type="match status" value="1"/>
</dbReference>
<reference evidence="4" key="1">
    <citation type="submission" date="2018-06" db="EMBL/GenBank/DDBJ databases">
        <authorList>
            <person name="Zhirakovskaya E."/>
        </authorList>
    </citation>
    <scope>NUCLEOTIDE SEQUENCE</scope>
</reference>
<dbReference type="InterPro" id="IPR036676">
    <property type="entry name" value="PurM-like_C_sf"/>
</dbReference>
<dbReference type="Pfam" id="PF02769">
    <property type="entry name" value="AIRS_C"/>
    <property type="match status" value="1"/>
</dbReference>
<evidence type="ECO:0000313" key="4">
    <source>
        <dbReference type="EMBL" id="VAW26725.1"/>
    </source>
</evidence>
<dbReference type="InterPro" id="IPR036921">
    <property type="entry name" value="PurM-like_N_sf"/>
</dbReference>